<reference evidence="1 2" key="2">
    <citation type="submission" date="2016-03" db="EMBL/GenBank/DDBJ databases">
        <title>New uncultured bacterium of the family Gallionellaceae from acid mine drainage: description and reconstruction of genome based on metagenomic analysis of microbial community.</title>
        <authorList>
            <person name="Kadnikov V."/>
            <person name="Ivasenko D."/>
            <person name="Beletsky A."/>
            <person name="Mardanov A."/>
            <person name="Danilova E."/>
            <person name="Pimenov N."/>
            <person name="Karnachuk O."/>
            <person name="Ravin N."/>
        </authorList>
    </citation>
    <scope>NUCLEOTIDE SEQUENCE [LARGE SCALE GENOMIC DNA]</scope>
    <source>
        <strain evidence="1">ShG14-8</strain>
    </source>
</reference>
<dbReference type="AlphaFoldDB" id="A0A139BPV8"/>
<dbReference type="EMBL" id="LSLI01000112">
    <property type="protein sequence ID" value="KXS30978.1"/>
    <property type="molecule type" value="Genomic_DNA"/>
</dbReference>
<sequence length="41" mass="4868">MTKISKPDYLSKVKLLTKEESERLFSRMGGKLDRRLEKNKL</sequence>
<proteinExistence type="predicted"/>
<dbReference type="Proteomes" id="UP000070578">
    <property type="component" value="Unassembled WGS sequence"/>
</dbReference>
<evidence type="ECO:0000313" key="1">
    <source>
        <dbReference type="EMBL" id="KXS30978.1"/>
    </source>
</evidence>
<gene>
    <name evidence="1" type="ORF">AWT59_2890</name>
</gene>
<feature type="non-terminal residue" evidence="1">
    <location>
        <position position="41"/>
    </location>
</feature>
<comment type="caution">
    <text evidence="1">The sequence shown here is derived from an EMBL/GenBank/DDBJ whole genome shotgun (WGS) entry which is preliminary data.</text>
</comment>
<accession>A0A139BPV8</accession>
<protein>
    <submittedName>
        <fullName evidence="1">Uncharacterized protein</fullName>
    </submittedName>
</protein>
<name>A0A139BPV8_9PROT</name>
<evidence type="ECO:0000313" key="2">
    <source>
        <dbReference type="Proteomes" id="UP000070578"/>
    </source>
</evidence>
<organism evidence="1 2">
    <name type="scientific">Candidatus Gallionella acididurans</name>
    <dbReference type="NCBI Taxonomy" id="1796491"/>
    <lineage>
        <taxon>Bacteria</taxon>
        <taxon>Pseudomonadati</taxon>
        <taxon>Pseudomonadota</taxon>
        <taxon>Betaproteobacteria</taxon>
        <taxon>Nitrosomonadales</taxon>
        <taxon>Gallionellaceae</taxon>
        <taxon>Gallionella</taxon>
    </lineage>
</organism>
<reference evidence="1 2" key="1">
    <citation type="submission" date="2016-02" db="EMBL/GenBank/DDBJ databases">
        <authorList>
            <person name="Wen L."/>
            <person name="He K."/>
            <person name="Yang H."/>
        </authorList>
    </citation>
    <scope>NUCLEOTIDE SEQUENCE [LARGE SCALE GENOMIC DNA]</scope>
    <source>
        <strain evidence="1">ShG14-8</strain>
    </source>
</reference>